<sequence>MLIKIGEFDCTECWDGVFYKKLDNYPYITEWEIQTILDFESYEQRNGRECTIEATDSIVRAIDNYRSIYEAGERVAVPKKITECVACPRYKGCMTDFVCHTAPIENAVKIFECGALQAPTKWRGVPASVLKAESRNAANDPEDYFDYVMFAWGNCQAGDRLVMERKLKRFPTEEDLSTYFTPGVRFFFRYDEIVKHPNATFEGVLPLKIKEEVKLSDWVDTIIIPSAERAVFEAIIPYDLESRTFYLDNDCTDIWEWSEKVYEFVKSREH</sequence>
<evidence type="ECO:0000313" key="2">
    <source>
        <dbReference type="Proteomes" id="UP000766246"/>
    </source>
</evidence>
<gene>
    <name evidence="1" type="ORF">E7272_13845</name>
</gene>
<dbReference type="EMBL" id="SVER01000061">
    <property type="protein sequence ID" value="MBE5920905.1"/>
    <property type="molecule type" value="Genomic_DNA"/>
</dbReference>
<accession>A0A927UEK4</accession>
<dbReference type="Proteomes" id="UP000766246">
    <property type="component" value="Unassembled WGS sequence"/>
</dbReference>
<name>A0A927UEK4_9FIRM</name>
<comment type="caution">
    <text evidence="1">The sequence shown here is derived from an EMBL/GenBank/DDBJ whole genome shotgun (WGS) entry which is preliminary data.</text>
</comment>
<dbReference type="AlphaFoldDB" id="A0A927UEK4"/>
<reference evidence="1" key="1">
    <citation type="submission" date="2019-04" db="EMBL/GenBank/DDBJ databases">
        <title>Evolution of Biomass-Degrading Anaerobic Consortia Revealed by Metagenomics.</title>
        <authorList>
            <person name="Peng X."/>
        </authorList>
    </citation>
    <scope>NUCLEOTIDE SEQUENCE</scope>
    <source>
        <strain evidence="1">SIG311</strain>
    </source>
</reference>
<protein>
    <submittedName>
        <fullName evidence="1">Uncharacterized protein</fullName>
    </submittedName>
</protein>
<organism evidence="1 2">
    <name type="scientific">Pseudobutyrivibrio ruminis</name>
    <dbReference type="NCBI Taxonomy" id="46206"/>
    <lineage>
        <taxon>Bacteria</taxon>
        <taxon>Bacillati</taxon>
        <taxon>Bacillota</taxon>
        <taxon>Clostridia</taxon>
        <taxon>Lachnospirales</taxon>
        <taxon>Lachnospiraceae</taxon>
        <taxon>Pseudobutyrivibrio</taxon>
    </lineage>
</organism>
<evidence type="ECO:0000313" key="1">
    <source>
        <dbReference type="EMBL" id="MBE5920905.1"/>
    </source>
</evidence>
<proteinExistence type="predicted"/>